<dbReference type="PANTHER" id="PTHR46332">
    <property type="entry name" value="ASPARTATE BETA-HYDROXYLASE DOMAIN-CONTAINING PROTEIN 2"/>
    <property type="match status" value="1"/>
</dbReference>
<name>A0A8J7KY46_9ACTN</name>
<comment type="caution">
    <text evidence="6">The sequence shown here is derived from an EMBL/GenBank/DDBJ whole genome shotgun (WGS) entry which is preliminary data.</text>
</comment>
<reference evidence="6" key="1">
    <citation type="submission" date="2020-11" db="EMBL/GenBank/DDBJ databases">
        <title>Sequencing the genomes of 1000 actinobacteria strains.</title>
        <authorList>
            <person name="Klenk H.-P."/>
        </authorList>
    </citation>
    <scope>NUCLEOTIDE SEQUENCE</scope>
    <source>
        <strain evidence="6">DSM 45356</strain>
    </source>
</reference>
<sequence>MFLAPAAFPFVQALTAAWTDVRDEYLALPEDSFDPWVQREMYGDGWSVYGLVAYGDRIEPALAACPRTAAALEQIPGLTTAGFSRLAPGTHIKPHEGWVTTVYRAHLGLIVPEDCGLRVGATTRSWAPGEVLIFDDTVNHEACNRAASTRTVLLFDFLRPGESRQDEAPPEVAEFLRHRRDGA</sequence>
<evidence type="ECO:0000256" key="1">
    <source>
        <dbReference type="ARBA" id="ARBA00007730"/>
    </source>
</evidence>
<dbReference type="InterPro" id="IPR051821">
    <property type="entry name" value="Asp/Asn_beta-hydroxylase"/>
</dbReference>
<dbReference type="SUPFAM" id="SSF51197">
    <property type="entry name" value="Clavaminate synthase-like"/>
    <property type="match status" value="1"/>
</dbReference>
<dbReference type="InterPro" id="IPR027443">
    <property type="entry name" value="IPNS-like_sf"/>
</dbReference>
<dbReference type="Proteomes" id="UP000622552">
    <property type="component" value="Unassembled WGS sequence"/>
</dbReference>
<evidence type="ECO:0000256" key="2">
    <source>
        <dbReference type="ARBA" id="ARBA00022964"/>
    </source>
</evidence>
<keyword evidence="2" id="KW-0223">Dioxygenase</keyword>
<evidence type="ECO:0000313" key="7">
    <source>
        <dbReference type="Proteomes" id="UP000622552"/>
    </source>
</evidence>
<evidence type="ECO:0000256" key="4">
    <source>
        <dbReference type="SAM" id="MobiDB-lite"/>
    </source>
</evidence>
<organism evidence="6 7">
    <name type="scientific">Longispora fulva</name>
    <dbReference type="NCBI Taxonomy" id="619741"/>
    <lineage>
        <taxon>Bacteria</taxon>
        <taxon>Bacillati</taxon>
        <taxon>Actinomycetota</taxon>
        <taxon>Actinomycetes</taxon>
        <taxon>Micromonosporales</taxon>
        <taxon>Micromonosporaceae</taxon>
        <taxon>Longispora</taxon>
    </lineage>
</organism>
<protein>
    <submittedName>
        <fullName evidence="6">Beta-hydroxylase</fullName>
        <ecNumber evidence="6">1.14.11.-</ecNumber>
    </submittedName>
</protein>
<keyword evidence="3 6" id="KW-0560">Oxidoreductase</keyword>
<comment type="similarity">
    <text evidence="1">Belongs to the aspartyl/asparaginyl beta-hydroxylase family.</text>
</comment>
<feature type="domain" description="Aspartyl/asparaginy/proline hydroxylase" evidence="5">
    <location>
        <begin position="16"/>
        <end position="160"/>
    </location>
</feature>
<dbReference type="GO" id="GO:0051213">
    <property type="term" value="F:dioxygenase activity"/>
    <property type="evidence" value="ECO:0007669"/>
    <property type="project" value="UniProtKB-KW"/>
</dbReference>
<dbReference type="AlphaFoldDB" id="A0A8J7KY46"/>
<accession>A0A8J7KY46</accession>
<dbReference type="EMBL" id="JADOUF010000001">
    <property type="protein sequence ID" value="MBG6138767.1"/>
    <property type="molecule type" value="Genomic_DNA"/>
</dbReference>
<dbReference type="InterPro" id="IPR007803">
    <property type="entry name" value="Asp/Arg/Pro-Hydrxlase"/>
</dbReference>
<keyword evidence="7" id="KW-1185">Reference proteome</keyword>
<dbReference type="PANTHER" id="PTHR46332:SF5">
    <property type="entry name" value="ASPARTATE BETA-HYDROXYLASE DOMAIN CONTAINING 2"/>
    <property type="match status" value="1"/>
</dbReference>
<evidence type="ECO:0000256" key="3">
    <source>
        <dbReference type="ARBA" id="ARBA00023002"/>
    </source>
</evidence>
<dbReference type="RefSeq" id="WP_197005489.1">
    <property type="nucleotide sequence ID" value="NZ_BONS01000009.1"/>
</dbReference>
<evidence type="ECO:0000259" key="5">
    <source>
        <dbReference type="Pfam" id="PF05118"/>
    </source>
</evidence>
<gene>
    <name evidence="6" type="ORF">IW245_004961</name>
</gene>
<dbReference type="Gene3D" id="2.60.120.330">
    <property type="entry name" value="B-lactam Antibiotic, Isopenicillin N Synthase, Chain"/>
    <property type="match status" value="1"/>
</dbReference>
<evidence type="ECO:0000313" key="6">
    <source>
        <dbReference type="EMBL" id="MBG6138767.1"/>
    </source>
</evidence>
<dbReference type="Pfam" id="PF05118">
    <property type="entry name" value="Asp_Arg_Hydrox"/>
    <property type="match status" value="1"/>
</dbReference>
<feature type="region of interest" description="Disordered" evidence="4">
    <location>
        <begin position="163"/>
        <end position="183"/>
    </location>
</feature>
<dbReference type="GO" id="GO:0016020">
    <property type="term" value="C:membrane"/>
    <property type="evidence" value="ECO:0007669"/>
    <property type="project" value="TreeGrafter"/>
</dbReference>
<dbReference type="EC" id="1.14.11.-" evidence="6"/>
<proteinExistence type="inferred from homology"/>